<proteinExistence type="predicted"/>
<dbReference type="Proteomes" id="UP001592528">
    <property type="component" value="Unassembled WGS sequence"/>
</dbReference>
<sequence length="226" mass="24916">MDLAEVMDAFRAEAEELAHRAAQVSEDEWTRPTRCEPWSARELLGHVCVVLGWVPGMLVGPSPERAEVSAREYYRPDHRFAVATNTARLRLAEECSAGHASGAALAASFGEISRRVDGQCRQEPEERVVLTRHGDAMLLSDFMLTRVVEVAVHGLDLADALGREPWLTQEAGDLLLQLLAGSGAKLVDELGWSRPTFLRKATGRAPLDAWESDQIERLGLHWLALG</sequence>
<dbReference type="EMBL" id="JBHEZZ010000008">
    <property type="protein sequence ID" value="MFC1402899.1"/>
    <property type="molecule type" value="Genomic_DNA"/>
</dbReference>
<evidence type="ECO:0000313" key="2">
    <source>
        <dbReference type="EMBL" id="MFC1402899.1"/>
    </source>
</evidence>
<dbReference type="Gene3D" id="1.20.120.450">
    <property type="entry name" value="dinb family like domain"/>
    <property type="match status" value="1"/>
</dbReference>
<organism evidence="2 3">
    <name type="scientific">Streptacidiphilus cavernicola</name>
    <dbReference type="NCBI Taxonomy" id="3342716"/>
    <lineage>
        <taxon>Bacteria</taxon>
        <taxon>Bacillati</taxon>
        <taxon>Actinomycetota</taxon>
        <taxon>Actinomycetes</taxon>
        <taxon>Kitasatosporales</taxon>
        <taxon>Streptomycetaceae</taxon>
        <taxon>Streptacidiphilus</taxon>
    </lineage>
</organism>
<name>A0ABV6UN69_9ACTN</name>
<feature type="domain" description="Mycothiol-dependent maleylpyruvate isomerase metal-binding" evidence="1">
    <location>
        <begin position="10"/>
        <end position="158"/>
    </location>
</feature>
<dbReference type="InterPro" id="IPR017517">
    <property type="entry name" value="Maleyloyr_isom"/>
</dbReference>
<dbReference type="GO" id="GO:0016853">
    <property type="term" value="F:isomerase activity"/>
    <property type="evidence" value="ECO:0007669"/>
    <property type="project" value="UniProtKB-KW"/>
</dbReference>
<protein>
    <submittedName>
        <fullName evidence="2">Maleylpyruvate isomerase family mycothiol-dependent enzyme</fullName>
    </submittedName>
</protein>
<comment type="caution">
    <text evidence="2">The sequence shown here is derived from an EMBL/GenBank/DDBJ whole genome shotgun (WGS) entry which is preliminary data.</text>
</comment>
<evidence type="ECO:0000313" key="3">
    <source>
        <dbReference type="Proteomes" id="UP001592528"/>
    </source>
</evidence>
<evidence type="ECO:0000259" key="1">
    <source>
        <dbReference type="Pfam" id="PF11716"/>
    </source>
</evidence>
<dbReference type="InterPro" id="IPR034660">
    <property type="entry name" value="DinB/YfiT-like"/>
</dbReference>
<accession>A0ABV6UN69</accession>
<dbReference type="Pfam" id="PF11716">
    <property type="entry name" value="MDMPI_N"/>
    <property type="match status" value="1"/>
</dbReference>
<keyword evidence="3" id="KW-1185">Reference proteome</keyword>
<reference evidence="2 3" key="1">
    <citation type="submission" date="2024-09" db="EMBL/GenBank/DDBJ databases">
        <authorList>
            <person name="Lee S.D."/>
        </authorList>
    </citation>
    <scope>NUCLEOTIDE SEQUENCE [LARGE SCALE GENOMIC DNA]</scope>
    <source>
        <strain evidence="2 3">N1-5</strain>
    </source>
</reference>
<gene>
    <name evidence="2" type="ORF">ACEZDJ_16540</name>
</gene>
<dbReference type="InterPro" id="IPR024344">
    <property type="entry name" value="MDMPI_metal-binding"/>
</dbReference>
<dbReference type="RefSeq" id="WP_030248946.1">
    <property type="nucleotide sequence ID" value="NZ_JBHEZZ010000008.1"/>
</dbReference>
<keyword evidence="2" id="KW-0413">Isomerase</keyword>
<dbReference type="NCBIfam" id="TIGR03083">
    <property type="entry name" value="maleylpyruvate isomerase family mycothiol-dependent enzyme"/>
    <property type="match status" value="1"/>
</dbReference>
<dbReference type="SUPFAM" id="SSF109854">
    <property type="entry name" value="DinB/YfiT-like putative metalloenzymes"/>
    <property type="match status" value="1"/>
</dbReference>